<evidence type="ECO:0000256" key="2">
    <source>
        <dbReference type="SAM" id="Phobius"/>
    </source>
</evidence>
<keyword evidence="1" id="KW-0677">Repeat</keyword>
<dbReference type="Proteomes" id="UP000515909">
    <property type="component" value="Chromosome"/>
</dbReference>
<protein>
    <recommendedName>
        <fullName evidence="5">MORN repeat protein</fullName>
    </recommendedName>
</protein>
<reference evidence="3 4" key="1">
    <citation type="submission" date="2020-08" db="EMBL/GenBank/DDBJ databases">
        <title>The isolate Caproiciproducens sp. 7D4C2 produces n-caproate at mildly acidic conditions from hexoses: genome and rBOX comparison with related strains and chain-elongating bacteria.</title>
        <authorList>
            <person name="Esquivel-Elizondo S."/>
            <person name="Bagci C."/>
            <person name="Temovska M."/>
            <person name="Jeon B.S."/>
            <person name="Bessarab I."/>
            <person name="Williams R.B.H."/>
            <person name="Huson D.H."/>
            <person name="Angenent L.T."/>
        </authorList>
    </citation>
    <scope>NUCLEOTIDE SEQUENCE [LARGE SCALE GENOMIC DNA]</scope>
    <source>
        <strain evidence="3 4">7D4C2</strain>
    </source>
</reference>
<organism evidence="3 4">
    <name type="scientific">Caproicibacter fermentans</name>
    <dbReference type="NCBI Taxonomy" id="2576756"/>
    <lineage>
        <taxon>Bacteria</taxon>
        <taxon>Bacillati</taxon>
        <taxon>Bacillota</taxon>
        <taxon>Clostridia</taxon>
        <taxon>Eubacteriales</taxon>
        <taxon>Acutalibacteraceae</taxon>
        <taxon>Caproicibacter</taxon>
    </lineage>
</organism>
<dbReference type="PANTHER" id="PTHR23084">
    <property type="entry name" value="PHOSPHATIDYLINOSITOL-4-PHOSPHATE 5-KINASE RELATED"/>
    <property type="match status" value="1"/>
</dbReference>
<gene>
    <name evidence="3" type="ORF">HCR03_17715</name>
</gene>
<evidence type="ECO:0000313" key="3">
    <source>
        <dbReference type="EMBL" id="QNK40457.1"/>
    </source>
</evidence>
<evidence type="ECO:0000313" key="4">
    <source>
        <dbReference type="Proteomes" id="UP000515909"/>
    </source>
</evidence>
<evidence type="ECO:0000256" key="1">
    <source>
        <dbReference type="ARBA" id="ARBA00022737"/>
    </source>
</evidence>
<accession>A0A7G8TA16</accession>
<keyword evidence="2" id="KW-0812">Transmembrane</keyword>
<feature type="transmembrane region" description="Helical" evidence="2">
    <location>
        <begin position="34"/>
        <end position="55"/>
    </location>
</feature>
<dbReference type="SMART" id="SM00698">
    <property type="entry name" value="MORN"/>
    <property type="match status" value="7"/>
</dbReference>
<dbReference type="PANTHER" id="PTHR23084:SF263">
    <property type="entry name" value="MORN REPEAT-CONTAINING PROTEIN 1"/>
    <property type="match status" value="1"/>
</dbReference>
<dbReference type="RefSeq" id="WP_187035689.1">
    <property type="nucleotide sequence ID" value="NZ_CP060286.1"/>
</dbReference>
<dbReference type="Pfam" id="PF02493">
    <property type="entry name" value="MORN"/>
    <property type="match status" value="8"/>
</dbReference>
<dbReference type="KEGG" id="cfem:HCR03_17715"/>
<dbReference type="AlphaFoldDB" id="A0A7G8TA16"/>
<name>A0A7G8TA16_9FIRM</name>
<proteinExistence type="predicted"/>
<evidence type="ECO:0008006" key="5">
    <source>
        <dbReference type="Google" id="ProtNLM"/>
    </source>
</evidence>
<sequence length="510" mass="55650">MKKLLKALWKKIVAYPTSWKDYVTVGRWMIYKKLLIIVSVLIPVLAVALICFFSRQPAGAVPVFRESDAKLKLYSGQAVVLMNQGNQKIYAGQVACGKYSGSGQLYSPSDGTLIYSGDFSEGKYSGQGSLYIGKQLLYAGGFLNGLYNGNGTLYSGSNVLYSGQFANGAYDGTGTLYEGKNILYSGQFAGGAYSGKGTLYANSVKVYEGGFENGLYSGQGSLYTQGKLIYTGGFAQGKRDGQGIQTTPDGVKIYEGAFRNDCYDGEGKLYSGGGARLQFEGNFIQGKPGPSGSIYNARGQLLYSGAVYEGSVDYLSLLGIPVSTLRTEVKEVPDIYYGSGFVGYLYQELGFAFITKYDYSTDSSQSGPAMKNTLSISTSSEIVSEADSSLFAKPEDNLVVNTLLVEERFFSLQMPENESPSAVKNNITGFEELMESRLARIPHSSFRQSYQPRTTIRGDHLFEALNLPEAAQFTGKSFDKDGVTYFYRTSDCTKDGVPWVIFCEKDKKNE</sequence>
<dbReference type="SUPFAM" id="SSF82185">
    <property type="entry name" value="Histone H3 K4-specific methyltransferase SET7/9 N-terminal domain"/>
    <property type="match status" value="2"/>
</dbReference>
<keyword evidence="2" id="KW-1133">Transmembrane helix</keyword>
<dbReference type="EMBL" id="CP060286">
    <property type="protein sequence ID" value="QNK40457.1"/>
    <property type="molecule type" value="Genomic_DNA"/>
</dbReference>
<dbReference type="InterPro" id="IPR003409">
    <property type="entry name" value="MORN"/>
</dbReference>
<dbReference type="Gene3D" id="2.20.110.10">
    <property type="entry name" value="Histone H3 K4-specific methyltransferase SET7/9 N-terminal domain"/>
    <property type="match status" value="2"/>
</dbReference>
<keyword evidence="2" id="KW-0472">Membrane</keyword>